<evidence type="ECO:0000313" key="3">
    <source>
        <dbReference type="Proteomes" id="UP001159427"/>
    </source>
</evidence>
<reference evidence="2 3" key="1">
    <citation type="submission" date="2022-05" db="EMBL/GenBank/DDBJ databases">
        <authorList>
            <consortium name="Genoscope - CEA"/>
            <person name="William W."/>
        </authorList>
    </citation>
    <scope>NUCLEOTIDE SEQUENCE [LARGE SCALE GENOMIC DNA]</scope>
</reference>
<dbReference type="EMBL" id="CALNXI010000024">
    <property type="protein sequence ID" value="CAH3015490.1"/>
    <property type="molecule type" value="Genomic_DNA"/>
</dbReference>
<feature type="compositionally biased region" description="Basic and acidic residues" evidence="1">
    <location>
        <begin position="217"/>
        <end position="239"/>
    </location>
</feature>
<gene>
    <name evidence="2" type="ORF">PEVE_00017404</name>
</gene>
<evidence type="ECO:0000256" key="1">
    <source>
        <dbReference type="SAM" id="MobiDB-lite"/>
    </source>
</evidence>
<evidence type="ECO:0000313" key="2">
    <source>
        <dbReference type="EMBL" id="CAH3015490.1"/>
    </source>
</evidence>
<protein>
    <submittedName>
        <fullName evidence="2">Uncharacterized protein</fullName>
    </submittedName>
</protein>
<feature type="compositionally biased region" description="Polar residues" evidence="1">
    <location>
        <begin position="240"/>
        <end position="253"/>
    </location>
</feature>
<comment type="caution">
    <text evidence="2">The sequence shown here is derived from an EMBL/GenBank/DDBJ whole genome shotgun (WGS) entry which is preliminary data.</text>
</comment>
<organism evidence="2 3">
    <name type="scientific">Porites evermanni</name>
    <dbReference type="NCBI Taxonomy" id="104178"/>
    <lineage>
        <taxon>Eukaryota</taxon>
        <taxon>Metazoa</taxon>
        <taxon>Cnidaria</taxon>
        <taxon>Anthozoa</taxon>
        <taxon>Hexacorallia</taxon>
        <taxon>Scleractinia</taxon>
        <taxon>Fungiina</taxon>
        <taxon>Poritidae</taxon>
        <taxon>Porites</taxon>
    </lineage>
</organism>
<name>A0ABN8LEH8_9CNID</name>
<dbReference type="Proteomes" id="UP001159427">
    <property type="component" value="Unassembled WGS sequence"/>
</dbReference>
<proteinExistence type="predicted"/>
<feature type="region of interest" description="Disordered" evidence="1">
    <location>
        <begin position="217"/>
        <end position="253"/>
    </location>
</feature>
<sequence length="364" mass="41924">MMHARNTHQDCEATVIKANRKHQIILNLEVKRIEMEKKMRERYFCFEMSLIRARRLKIVDRQKSLGIYRPQTLDGKEKRKGTLQATSFFFTARPVAMETNIKLPSLFQDSQTCPKLPTKLSENSKMLQFLTHKKKNKLIMDKEKTKSFPKQTMRARDKETGNNQFKAQFLMKQGSQKLDGSKVDYQERGNEVNQGDTYSSNHQDEFVKQLDALSLISKDDEHDRTKGGVSSEDKAKESKQNNASFEDSNLVQRTARGSQVTEISMAMAKSENTVKILPLIDPIRSENTSTRAQISSLTTVQELQTWRKSFKTFSGFDPCDNLKGLTRTKSATVYRKDNEVYSFKVRPQTAFSKLTTFPTEENLT</sequence>
<accession>A0ABN8LEH8</accession>
<keyword evidence="3" id="KW-1185">Reference proteome</keyword>